<dbReference type="PROSITE" id="PS50043">
    <property type="entry name" value="HTH_LUXR_2"/>
    <property type="match status" value="1"/>
</dbReference>
<comment type="caution">
    <text evidence="4">The sequence shown here is derived from an EMBL/GenBank/DDBJ whole genome shotgun (WGS) entry which is preliminary data.</text>
</comment>
<dbReference type="InterPro" id="IPR036388">
    <property type="entry name" value="WH-like_DNA-bd_sf"/>
</dbReference>
<keyword evidence="1" id="KW-0547">Nucleotide-binding</keyword>
<dbReference type="Gene3D" id="1.10.10.10">
    <property type="entry name" value="Winged helix-like DNA-binding domain superfamily/Winged helix DNA-binding domain"/>
    <property type="match status" value="1"/>
</dbReference>
<organism evidence="4 5">
    <name type="scientific">Isoptericola luteus</name>
    <dbReference type="NCBI Taxonomy" id="2879484"/>
    <lineage>
        <taxon>Bacteria</taxon>
        <taxon>Bacillati</taxon>
        <taxon>Actinomycetota</taxon>
        <taxon>Actinomycetes</taxon>
        <taxon>Micrococcales</taxon>
        <taxon>Promicromonosporaceae</taxon>
        <taxon>Isoptericola</taxon>
    </lineage>
</organism>
<dbReference type="InterPro" id="IPR003593">
    <property type="entry name" value="AAA+_ATPase"/>
</dbReference>
<dbReference type="CDD" id="cd06170">
    <property type="entry name" value="LuxR_C_like"/>
    <property type="match status" value="1"/>
</dbReference>
<name>A0ABS7ZBN8_9MICO</name>
<protein>
    <submittedName>
        <fullName evidence="4">LuxR family transcriptional regulator</fullName>
    </submittedName>
</protein>
<evidence type="ECO:0000313" key="5">
    <source>
        <dbReference type="Proteomes" id="UP001319870"/>
    </source>
</evidence>
<dbReference type="SUPFAM" id="SSF46894">
    <property type="entry name" value="C-terminal effector domain of the bipartite response regulators"/>
    <property type="match status" value="1"/>
</dbReference>
<dbReference type="SUPFAM" id="SSF48452">
    <property type="entry name" value="TPR-like"/>
    <property type="match status" value="1"/>
</dbReference>
<dbReference type="SMART" id="SM00421">
    <property type="entry name" value="HTH_LUXR"/>
    <property type="match status" value="1"/>
</dbReference>
<dbReference type="InterPro" id="IPR016032">
    <property type="entry name" value="Sig_transdc_resp-reg_C-effctor"/>
</dbReference>
<dbReference type="Proteomes" id="UP001319870">
    <property type="component" value="Unassembled WGS sequence"/>
</dbReference>
<dbReference type="InterPro" id="IPR027417">
    <property type="entry name" value="P-loop_NTPase"/>
</dbReference>
<keyword evidence="2" id="KW-0067">ATP-binding</keyword>
<dbReference type="InterPro" id="IPR041664">
    <property type="entry name" value="AAA_16"/>
</dbReference>
<dbReference type="EMBL" id="JAIXCQ010000002">
    <property type="protein sequence ID" value="MCA5892442.1"/>
    <property type="molecule type" value="Genomic_DNA"/>
</dbReference>
<reference evidence="4 5" key="1">
    <citation type="submission" date="2021-09" db="EMBL/GenBank/DDBJ databases">
        <title>Isoptericola luteus sp. nov., a novel bacterium isolated from Harbin, the capital city of Heilongjiang province.</title>
        <authorList>
            <person name="Li J."/>
        </authorList>
    </citation>
    <scope>NUCLEOTIDE SEQUENCE [LARGE SCALE GENOMIC DNA]</scope>
    <source>
        <strain evidence="4 5">NEAU-Y5</strain>
    </source>
</reference>
<dbReference type="PRINTS" id="PR00038">
    <property type="entry name" value="HTHLUXR"/>
</dbReference>
<dbReference type="InterPro" id="IPR011990">
    <property type="entry name" value="TPR-like_helical_dom_sf"/>
</dbReference>
<sequence length="936" mass="97510">MLLGRDAEVARIGRLMAGARLGEAGRLAVLGEPGVGKSALLEHTATRAQGSLRVLRATGTAAESGIAFAGLSQLFGSSLDLLADLPARQADALASALALGDAQSGAPRRAGEGARRGADADPGDRLAVGAATLGILTRLAEGGPVLVLVDDLQELDAPSAQAVLFAARRISADRVAMLLAGRTPEADPLVEGIPALGLTGLDAGPARDLVERTVGAPVPHARFVELNARAAGNPLALIELAAHPDPLWPEVPGLPSTVPQTITRAFADRVRRLPDATRQMLLVAAAADGDTAVVSAAASGLGLDPGALAAAEDAGLVTVGGGGVLRFRHPLLQSVVYSHAGAAERRAVHRAVAAALSPADADRRAWHLSAAVWGVDEEIARMLDAAGERAEVRAGYAVASSAYRRAAALSASPTARRDRLLRAARATWAAGDARGALGLLDELTRQPPDPATDGAALELRARVASRTGALRDAVGMLRRLAADAARPDDRVQHLADAAYVSFFLGETATSVDLADELEALAPVASTPRVRALALLGCGIARVLAGRGGTDQVAAAVPLLAAERHLAADPRWWQWLMIAPLYLRDAADAADLGRQVPEVRRVATVADLPDLLFLAARGHATRSEWGRATAEYTLAVDIARETGQVGPLAAALAGRCWHAARQGDEERCRSDASEALTLCRDGDMYLLEAWVHFALGDLALSVGDVATAVAELTGLEGLLARRGMKDVDLAPVPELVEALVRSGDLPAARLRVGPYAAAAGAKGRPWALARAARAAALVAADEDLDGPFPAALELHGRTADVFETARTRLAYGRRLRRAGRRVDSRPHLRASLATFEELGAVRWADNAAGELTATGEVVRRSGDTWHADLTPQELQVGLLLADGHTTREAAAALFLSPKTVEYHLRKVYLKLQIHSREELAAAMTGAPGSGVSGPGRP</sequence>
<proteinExistence type="predicted"/>
<dbReference type="Pfam" id="PF13191">
    <property type="entry name" value="AAA_16"/>
    <property type="match status" value="1"/>
</dbReference>
<dbReference type="InterPro" id="IPR000792">
    <property type="entry name" value="Tscrpt_reg_LuxR_C"/>
</dbReference>
<evidence type="ECO:0000256" key="2">
    <source>
        <dbReference type="ARBA" id="ARBA00022840"/>
    </source>
</evidence>
<evidence type="ECO:0000313" key="4">
    <source>
        <dbReference type="EMBL" id="MCA5892442.1"/>
    </source>
</evidence>
<accession>A0ABS7ZBN8</accession>
<feature type="domain" description="HTH luxR-type" evidence="3">
    <location>
        <begin position="861"/>
        <end position="924"/>
    </location>
</feature>
<evidence type="ECO:0000256" key="1">
    <source>
        <dbReference type="ARBA" id="ARBA00022741"/>
    </source>
</evidence>
<dbReference type="RefSeq" id="WP_225564222.1">
    <property type="nucleotide sequence ID" value="NZ_JAIXCQ010000002.1"/>
</dbReference>
<dbReference type="PANTHER" id="PTHR16305">
    <property type="entry name" value="TESTICULAR SOLUBLE ADENYLYL CYCLASE"/>
    <property type="match status" value="1"/>
</dbReference>
<keyword evidence="5" id="KW-1185">Reference proteome</keyword>
<dbReference type="Pfam" id="PF00196">
    <property type="entry name" value="GerE"/>
    <property type="match status" value="1"/>
</dbReference>
<dbReference type="SMART" id="SM00382">
    <property type="entry name" value="AAA"/>
    <property type="match status" value="1"/>
</dbReference>
<dbReference type="SUPFAM" id="SSF52540">
    <property type="entry name" value="P-loop containing nucleoside triphosphate hydrolases"/>
    <property type="match status" value="1"/>
</dbReference>
<gene>
    <name evidence="4" type="ORF">LEP48_03620</name>
</gene>
<evidence type="ECO:0000259" key="3">
    <source>
        <dbReference type="PROSITE" id="PS50043"/>
    </source>
</evidence>
<dbReference type="PANTHER" id="PTHR16305:SF35">
    <property type="entry name" value="TRANSCRIPTIONAL ACTIVATOR DOMAIN"/>
    <property type="match status" value="1"/>
</dbReference>